<evidence type="ECO:0000256" key="7">
    <source>
        <dbReference type="ARBA" id="ARBA00023136"/>
    </source>
</evidence>
<evidence type="ECO:0000256" key="13">
    <source>
        <dbReference type="SAM" id="MobiDB-lite"/>
    </source>
</evidence>
<dbReference type="GO" id="GO:0009986">
    <property type="term" value="C:cell surface"/>
    <property type="evidence" value="ECO:0007669"/>
    <property type="project" value="TreeGrafter"/>
</dbReference>
<dbReference type="GO" id="GO:0098552">
    <property type="term" value="C:side of membrane"/>
    <property type="evidence" value="ECO:0007669"/>
    <property type="project" value="UniProtKB-KW"/>
</dbReference>
<evidence type="ECO:0000256" key="10">
    <source>
        <dbReference type="ARBA" id="ARBA00023288"/>
    </source>
</evidence>
<dbReference type="Pfam" id="PF01153">
    <property type="entry name" value="Glypican"/>
    <property type="match status" value="2"/>
</dbReference>
<accession>A0A6P6YBR8</accession>
<reference evidence="15" key="1">
    <citation type="submission" date="2025-08" db="UniProtKB">
        <authorList>
            <consortium name="RefSeq"/>
        </authorList>
    </citation>
    <scope>IDENTIFICATION</scope>
    <source>
        <strain evidence="15">Airmid</strain>
    </source>
</reference>
<evidence type="ECO:0000256" key="6">
    <source>
        <dbReference type="ARBA" id="ARBA00022974"/>
    </source>
</evidence>
<gene>
    <name evidence="15" type="primary">LOC113796336</name>
</gene>
<comment type="function">
    <text evidence="12">Cell surface proteoglycan.</text>
</comment>
<feature type="compositionally biased region" description="Acidic residues" evidence="13">
    <location>
        <begin position="401"/>
        <end position="417"/>
    </location>
</feature>
<dbReference type="GO" id="GO:1905475">
    <property type="term" value="P:regulation of protein localization to membrane"/>
    <property type="evidence" value="ECO:0007669"/>
    <property type="project" value="TreeGrafter"/>
</dbReference>
<evidence type="ECO:0000313" key="15">
    <source>
        <dbReference type="RefSeq" id="XP_027202391.1"/>
    </source>
</evidence>
<comment type="subcellular location">
    <subcellularLocation>
        <location evidence="1 12">Cell membrane</location>
        <topology evidence="1 12">Lipid-anchor</topology>
        <topology evidence="1 12">GPI-anchor</topology>
    </subcellularLocation>
</comment>
<keyword evidence="3" id="KW-1003">Cell membrane</keyword>
<dbReference type="OrthoDB" id="10010764at2759"/>
<keyword evidence="14" id="KW-1185">Reference proteome</keyword>
<dbReference type="Proteomes" id="UP000515146">
    <property type="component" value="Unplaced"/>
</dbReference>
<evidence type="ECO:0000256" key="12">
    <source>
        <dbReference type="RuleBase" id="RU003519"/>
    </source>
</evidence>
<dbReference type="PANTHER" id="PTHR10822:SF30">
    <property type="entry name" value="DALLY-LIKE, ISOFORM A"/>
    <property type="match status" value="1"/>
</dbReference>
<dbReference type="GO" id="GO:0045202">
    <property type="term" value="C:synapse"/>
    <property type="evidence" value="ECO:0007669"/>
    <property type="project" value="TreeGrafter"/>
</dbReference>
<evidence type="ECO:0000313" key="14">
    <source>
        <dbReference type="Proteomes" id="UP000515146"/>
    </source>
</evidence>
<dbReference type="OMA" id="XDESSGS"/>
<feature type="region of interest" description="Disordered" evidence="13">
    <location>
        <begin position="285"/>
        <end position="312"/>
    </location>
</feature>
<dbReference type="GO" id="GO:0016477">
    <property type="term" value="P:cell migration"/>
    <property type="evidence" value="ECO:0007669"/>
    <property type="project" value="TreeGrafter"/>
</dbReference>
<keyword evidence="4 12" id="KW-0336">GPI-anchor</keyword>
<dbReference type="RefSeq" id="XP_027202391.1">
    <property type="nucleotide sequence ID" value="XM_027346590.1"/>
</dbReference>
<evidence type="ECO:0000256" key="4">
    <source>
        <dbReference type="ARBA" id="ARBA00022622"/>
    </source>
</evidence>
<keyword evidence="10 12" id="KW-0449">Lipoprotein</keyword>
<dbReference type="GO" id="GO:0009966">
    <property type="term" value="P:regulation of signal transduction"/>
    <property type="evidence" value="ECO:0007669"/>
    <property type="project" value="InterPro"/>
</dbReference>
<keyword evidence="9 12" id="KW-0357">Heparan sulfate</keyword>
<dbReference type="GO" id="GO:0005576">
    <property type="term" value="C:extracellular region"/>
    <property type="evidence" value="ECO:0007669"/>
    <property type="project" value="TreeGrafter"/>
</dbReference>
<evidence type="ECO:0000256" key="8">
    <source>
        <dbReference type="ARBA" id="ARBA00023180"/>
    </source>
</evidence>
<dbReference type="KEGG" id="dpte:113796336"/>
<feature type="region of interest" description="Disordered" evidence="13">
    <location>
        <begin position="401"/>
        <end position="487"/>
    </location>
</feature>
<evidence type="ECO:0000256" key="5">
    <source>
        <dbReference type="ARBA" id="ARBA00022729"/>
    </source>
</evidence>
<dbReference type="PANTHER" id="PTHR10822">
    <property type="entry name" value="GLYPICAN"/>
    <property type="match status" value="1"/>
</dbReference>
<evidence type="ECO:0000256" key="2">
    <source>
        <dbReference type="ARBA" id="ARBA00010260"/>
    </source>
</evidence>
<organism evidence="14 15">
    <name type="scientific">Dermatophagoides pteronyssinus</name>
    <name type="common">European house dust mite</name>
    <dbReference type="NCBI Taxonomy" id="6956"/>
    <lineage>
        <taxon>Eukaryota</taxon>
        <taxon>Metazoa</taxon>
        <taxon>Ecdysozoa</taxon>
        <taxon>Arthropoda</taxon>
        <taxon>Chelicerata</taxon>
        <taxon>Arachnida</taxon>
        <taxon>Acari</taxon>
        <taxon>Acariformes</taxon>
        <taxon>Sarcoptiformes</taxon>
        <taxon>Astigmata</taxon>
        <taxon>Psoroptidia</taxon>
        <taxon>Analgoidea</taxon>
        <taxon>Pyroglyphidae</taxon>
        <taxon>Dermatophagoidinae</taxon>
        <taxon>Dermatophagoides</taxon>
    </lineage>
</organism>
<proteinExistence type="inferred from homology"/>
<dbReference type="GO" id="GO:0005886">
    <property type="term" value="C:plasma membrane"/>
    <property type="evidence" value="ECO:0007669"/>
    <property type="project" value="UniProtKB-SubCell"/>
</dbReference>
<feature type="compositionally biased region" description="Low complexity" evidence="13">
    <location>
        <begin position="466"/>
        <end position="487"/>
    </location>
</feature>
<keyword evidence="8" id="KW-0325">Glycoprotein</keyword>
<feature type="compositionally biased region" description="Low complexity" evidence="13">
    <location>
        <begin position="436"/>
        <end position="449"/>
    </location>
</feature>
<evidence type="ECO:0000256" key="11">
    <source>
        <dbReference type="RuleBase" id="RU003518"/>
    </source>
</evidence>
<name>A0A6P6YBR8_DERPT</name>
<feature type="compositionally biased region" description="Low complexity" evidence="13">
    <location>
        <begin position="287"/>
        <end position="312"/>
    </location>
</feature>
<dbReference type="AlphaFoldDB" id="A0A6P6YBR8"/>
<keyword evidence="7 12" id="KW-0472">Membrane</keyword>
<evidence type="ECO:0000256" key="3">
    <source>
        <dbReference type="ARBA" id="ARBA00022475"/>
    </source>
</evidence>
<evidence type="ECO:0000256" key="1">
    <source>
        <dbReference type="ARBA" id="ARBA00004609"/>
    </source>
</evidence>
<dbReference type="InterPro" id="IPR001863">
    <property type="entry name" value="Glypican"/>
</dbReference>
<dbReference type="InParanoid" id="A0A6P6YBR8"/>
<comment type="similarity">
    <text evidence="2 11">Belongs to the glypican family.</text>
</comment>
<evidence type="ECO:0000256" key="9">
    <source>
        <dbReference type="ARBA" id="ARBA00023207"/>
    </source>
</evidence>
<keyword evidence="6 12" id="KW-0654">Proteoglycan</keyword>
<sequence length="533" mass="61728">MKNIYIAFFRHVLTISHSDFHRMFSDTYGILYDRHSFIFNQMFRNLEHYYNDGQLDLTIAMKEFFNLLYKKMFEELNAQYSFDSNYLNCTVEHMEEMMPFGELPQKLIVQVRRSFVAVRTFVQALRYGSDILKTIMELSISSTCENRLQSLSYCYRCDSNSHSSTANNNNNNICQSTCIDQLEKCCLQCLGSLNKEWNKFLNDMIRLSSRLKTSFNIEHIVSPIHIQISDAIMNFQENGRTISQRLFNKCGRPVHRKREKRNDNLSMNHYQQQQQYPRIINTMTNHPQQQQQQRQQQSPLSLSSQPQQQQQQNIDSIIDSMINEFKTFKNFWSNLPRKLCSHYSTEANCLTNQTFRNSDEPNYRDRNNVEIINQQIATLRLISFNLNKAYNGLDVDFENNFDTDNDDTPPIDDEISDDASGNNESSGDDGGGSGFAGIDDSSSSIIDNEQTNKNPIYQHNDDRSRTNQSSSSNNDINFDTSTESSTTTTTMTKIITLDVTKTSSGFSHLNNRPIDNNLQLLIIIITSISMIFL</sequence>
<protein>
    <submittedName>
        <fullName evidence="15">Glypican-6-like isoform X1</fullName>
    </submittedName>
</protein>
<keyword evidence="5" id="KW-0732">Signal</keyword>